<protein>
    <submittedName>
        <fullName evidence="1">Winged helix-turn-helix DNA-binding</fullName>
    </submittedName>
</protein>
<keyword evidence="1" id="KW-0238">DNA-binding</keyword>
<evidence type="ECO:0000313" key="2">
    <source>
        <dbReference type="Proteomes" id="UP000199079"/>
    </source>
</evidence>
<accession>A0A1H3LI67</accession>
<organism evidence="1 2">
    <name type="scientific">Halopenitus persicus</name>
    <dbReference type="NCBI Taxonomy" id="1048396"/>
    <lineage>
        <taxon>Archaea</taxon>
        <taxon>Methanobacteriati</taxon>
        <taxon>Methanobacteriota</taxon>
        <taxon>Stenosarchaea group</taxon>
        <taxon>Halobacteria</taxon>
        <taxon>Halobacteriales</taxon>
        <taxon>Haloferacaceae</taxon>
        <taxon>Halopenitus</taxon>
    </lineage>
</organism>
<dbReference type="InterPro" id="IPR036388">
    <property type="entry name" value="WH-like_DNA-bd_sf"/>
</dbReference>
<reference evidence="2" key="1">
    <citation type="submission" date="2016-10" db="EMBL/GenBank/DDBJ databases">
        <authorList>
            <person name="Varghese N."/>
            <person name="Submissions S."/>
        </authorList>
    </citation>
    <scope>NUCLEOTIDE SEQUENCE [LARGE SCALE GENOMIC DNA]</scope>
    <source>
        <strain evidence="2">DC30,IBRC 10041,KCTC 4046</strain>
    </source>
</reference>
<dbReference type="Gene3D" id="1.10.10.10">
    <property type="entry name" value="Winged helix-like DNA-binding domain superfamily/Winged helix DNA-binding domain"/>
    <property type="match status" value="1"/>
</dbReference>
<name>A0A1H3LI67_9EURY</name>
<dbReference type="InterPro" id="IPR036390">
    <property type="entry name" value="WH_DNA-bd_sf"/>
</dbReference>
<keyword evidence="2" id="KW-1185">Reference proteome</keyword>
<evidence type="ECO:0000313" key="1">
    <source>
        <dbReference type="EMBL" id="SDY64227.1"/>
    </source>
</evidence>
<dbReference type="SUPFAM" id="SSF46785">
    <property type="entry name" value="Winged helix' DNA-binding domain"/>
    <property type="match status" value="1"/>
</dbReference>
<dbReference type="SUPFAM" id="SSF109755">
    <property type="entry name" value="PhoU-like"/>
    <property type="match status" value="1"/>
</dbReference>
<dbReference type="AlphaFoldDB" id="A0A1H3LI67"/>
<dbReference type="GO" id="GO:0003677">
    <property type="term" value="F:DNA binding"/>
    <property type="evidence" value="ECO:0007669"/>
    <property type="project" value="UniProtKB-KW"/>
</dbReference>
<sequence>MVMTDFRPATSGEQSQATTVAKIIETVDEHHPDTKAELAEILDLSPNYVSEILRELKADGVISKAYVVHESEVYQRAGDISTLWEHATGPQSTTGADLLEQLQQLDEVTFDQYQAAAQAVDHETCDPSANHLEGLANKRYSAALSAVKDYTISTPWPGNRVASAFASIAKNLEIAGDRACFVEDAVEVTERSPGGMVHERVLDILADGEQIHEHVAAVLFDAELDRMEALHAVESDVHHDLAELFELTTAYSENGYGYLASVTHAIERIFHHWVNTAETATRLHVGLNAGHVEI</sequence>
<proteinExistence type="predicted"/>
<gene>
    <name evidence="1" type="ORF">SAMN05216564_107104</name>
</gene>
<dbReference type="Pfam" id="PF13412">
    <property type="entry name" value="HTH_24"/>
    <property type="match status" value="1"/>
</dbReference>
<dbReference type="Proteomes" id="UP000199079">
    <property type="component" value="Unassembled WGS sequence"/>
</dbReference>
<dbReference type="EMBL" id="FNPC01000007">
    <property type="protein sequence ID" value="SDY64227.1"/>
    <property type="molecule type" value="Genomic_DNA"/>
</dbReference>